<accession>A0A6J4TZQ0</accession>
<feature type="non-terminal residue" evidence="2">
    <location>
        <position position="1"/>
    </location>
</feature>
<feature type="region of interest" description="Disordered" evidence="1">
    <location>
        <begin position="1"/>
        <end position="29"/>
    </location>
</feature>
<dbReference type="AlphaFoldDB" id="A0A6J4TZQ0"/>
<sequence>CSTPTKRSSPVRSTSSRQRWTTPTPFRCRRRSRWRNGSAGWTRLASCRGSSAILA</sequence>
<organism evidence="2">
    <name type="scientific">uncultured Sphingomonas sp</name>
    <dbReference type="NCBI Taxonomy" id="158754"/>
    <lineage>
        <taxon>Bacteria</taxon>
        <taxon>Pseudomonadati</taxon>
        <taxon>Pseudomonadota</taxon>
        <taxon>Alphaproteobacteria</taxon>
        <taxon>Sphingomonadales</taxon>
        <taxon>Sphingomonadaceae</taxon>
        <taxon>Sphingomonas</taxon>
        <taxon>environmental samples</taxon>
    </lineage>
</organism>
<name>A0A6J4TZQ0_9SPHN</name>
<dbReference type="EMBL" id="CADCWA010000203">
    <property type="protein sequence ID" value="CAA9534598.1"/>
    <property type="molecule type" value="Genomic_DNA"/>
</dbReference>
<feature type="compositionally biased region" description="Polar residues" evidence="1">
    <location>
        <begin position="1"/>
        <end position="18"/>
    </location>
</feature>
<gene>
    <name evidence="2" type="ORF">AVDCRST_MAG31-2706</name>
</gene>
<proteinExistence type="predicted"/>
<evidence type="ECO:0000256" key="1">
    <source>
        <dbReference type="SAM" id="MobiDB-lite"/>
    </source>
</evidence>
<evidence type="ECO:0000313" key="2">
    <source>
        <dbReference type="EMBL" id="CAA9534598.1"/>
    </source>
</evidence>
<feature type="non-terminal residue" evidence="2">
    <location>
        <position position="55"/>
    </location>
</feature>
<protein>
    <submittedName>
        <fullName evidence="2">Uncharacterized protein</fullName>
    </submittedName>
</protein>
<reference evidence="2" key="1">
    <citation type="submission" date="2020-02" db="EMBL/GenBank/DDBJ databases">
        <authorList>
            <person name="Meier V. D."/>
        </authorList>
    </citation>
    <scope>NUCLEOTIDE SEQUENCE</scope>
    <source>
        <strain evidence="2">AVDCRST_MAG31</strain>
    </source>
</reference>